<organism evidence="4 5">
    <name type="scientific">Vibrio algicola</name>
    <dbReference type="NCBI Taxonomy" id="2662262"/>
    <lineage>
        <taxon>Bacteria</taxon>
        <taxon>Pseudomonadati</taxon>
        <taxon>Pseudomonadota</taxon>
        <taxon>Gammaproteobacteria</taxon>
        <taxon>Vibrionales</taxon>
        <taxon>Vibrionaceae</taxon>
        <taxon>Vibrio</taxon>
    </lineage>
</organism>
<dbReference type="EMBL" id="CP045700">
    <property type="protein sequence ID" value="QGA66856.1"/>
    <property type="molecule type" value="Genomic_DNA"/>
</dbReference>
<sequence>MIKNSISILITTLAFSGFTFANENGAYIGGSLSLKSNFTDSGLSEDYQVSNNSSGGIEYNNDSSSAVDDVTGIGFSLYAGYYVNRVYGIELGYTQYGDLKNNRGEKTLSPASFSISNNLGWTFSNGLRPFVLIGLSAFQLHESSDSVYDEISGGGVGIHYGAGLEYQPTFIPHLTARLFYQADLSFVEVETIGGYTDYSDAYTLNTSAIMLGMAYKF</sequence>
<dbReference type="Proteomes" id="UP000348942">
    <property type="component" value="Chromosome 2"/>
</dbReference>
<gene>
    <name evidence="4" type="ORF">GFB47_15865</name>
</gene>
<feature type="domain" description="Outer membrane protein beta-barrel" evidence="3">
    <location>
        <begin position="9"/>
        <end position="217"/>
    </location>
</feature>
<dbReference type="SUPFAM" id="SSF56925">
    <property type="entry name" value="OMPA-like"/>
    <property type="match status" value="1"/>
</dbReference>
<keyword evidence="1 2" id="KW-0732">Signal</keyword>
<keyword evidence="5" id="KW-1185">Reference proteome</keyword>
<dbReference type="AlphaFoldDB" id="A0A5Q0TK93"/>
<evidence type="ECO:0000256" key="2">
    <source>
        <dbReference type="SAM" id="SignalP"/>
    </source>
</evidence>
<dbReference type="InterPro" id="IPR027385">
    <property type="entry name" value="Beta-barrel_OMP"/>
</dbReference>
<proteinExistence type="predicted"/>
<feature type="chain" id="PRO_5024335006" evidence="2">
    <location>
        <begin position="22"/>
        <end position="217"/>
    </location>
</feature>
<dbReference type="RefSeq" id="WP_153448945.1">
    <property type="nucleotide sequence ID" value="NZ_CP045700.1"/>
</dbReference>
<evidence type="ECO:0000256" key="1">
    <source>
        <dbReference type="ARBA" id="ARBA00022729"/>
    </source>
</evidence>
<protein>
    <submittedName>
        <fullName evidence="4">Outer membrane beta-barrel protein</fullName>
    </submittedName>
</protein>
<dbReference type="Gene3D" id="2.40.160.20">
    <property type="match status" value="1"/>
</dbReference>
<evidence type="ECO:0000313" key="4">
    <source>
        <dbReference type="EMBL" id="QGA66856.1"/>
    </source>
</evidence>
<feature type="signal peptide" evidence="2">
    <location>
        <begin position="1"/>
        <end position="21"/>
    </location>
</feature>
<dbReference type="Pfam" id="PF13505">
    <property type="entry name" value="OMP_b-brl"/>
    <property type="match status" value="1"/>
</dbReference>
<evidence type="ECO:0000259" key="3">
    <source>
        <dbReference type="Pfam" id="PF13505"/>
    </source>
</evidence>
<accession>A0A5Q0TK93</accession>
<evidence type="ECO:0000313" key="5">
    <source>
        <dbReference type="Proteomes" id="UP000348942"/>
    </source>
</evidence>
<name>A0A5Q0TK93_9VIBR</name>
<dbReference type="InterPro" id="IPR011250">
    <property type="entry name" value="OMP/PagP_B-barrel"/>
</dbReference>
<reference evidence="4 5" key="1">
    <citation type="submission" date="2019-10" db="EMBL/GenBank/DDBJ databases">
        <title>Vibrio sp. nov., isolated from Coralline algae surface.</title>
        <authorList>
            <person name="Geng Y."/>
            <person name="Zhang X."/>
        </authorList>
    </citation>
    <scope>NUCLEOTIDE SEQUENCE [LARGE SCALE GENOMIC DNA]</scope>
    <source>
        <strain evidence="4 5">SM1977</strain>
    </source>
</reference>